<dbReference type="EC" id="3.1.3.18" evidence="4"/>
<dbReference type="GO" id="GO:0004427">
    <property type="term" value="F:inorganic diphosphate phosphatase activity"/>
    <property type="evidence" value="ECO:0007669"/>
    <property type="project" value="UniProtKB-EC"/>
</dbReference>
<dbReference type="InterPro" id="IPR006439">
    <property type="entry name" value="HAD-SF_hydro_IA"/>
</dbReference>
<dbReference type="InterPro" id="IPR041492">
    <property type="entry name" value="HAD_2"/>
</dbReference>
<sequence length="489" mass="54440">MANVILFDFDSTLVNTRSVREIRESVEYDLLTPETMAQVAPYQPVPELIRALKERGVLLGIVSNAGRGYIDRILAHLGMRNDFDVVVTYSDVKRAGKEPKPAPDGILLALEQLGEESGPHVLYVGDEYIDIVAAYNAGVTPIVPTWASRETVSTAPAAALSSRDLIDYFDDPSDFRLFAERAAEHQSINFHRGATFFLPLDLSGNVITVGEQLRILCLGRYYSQKAVATASLHEAHALSQDIVRKESIPQFELQPYWVDVVLHVLRRAPEYLFHNEHPFDLITVVPGKAGGHPRLENFLRRVQQAAGPEFAGVSFDASLLRYVDDALKQKTLSADQRAAEAKRALQLAGVAAERIRGRHVLVIDDVVTTGSTIARSIDLLEKAGAASVTGLAFAKTVSVQQDDKNCPRCTRPMRLRRNQADGSHFWGCSGYFADEEDERCPYTEDMHPKFCGVCNRPMVRRTNRQNGNRFWGCTGYNQTPSCNYTEDIQ</sequence>
<dbReference type="CDD" id="cd06223">
    <property type="entry name" value="PRTases_typeI"/>
    <property type="match status" value="1"/>
</dbReference>
<dbReference type="PANTHER" id="PTHR43434:SF1">
    <property type="entry name" value="PHOSPHOGLYCOLATE PHOSPHATASE"/>
    <property type="match status" value="1"/>
</dbReference>
<comment type="caution">
    <text evidence="7">The sequence shown here is derived from an EMBL/GenBank/DDBJ whole genome shotgun (WGS) entry which is preliminary data.</text>
</comment>
<name>A0ABM8TST9_9BURK</name>
<dbReference type="Pfam" id="PF01396">
    <property type="entry name" value="Zn_ribbon_Top1"/>
    <property type="match status" value="2"/>
</dbReference>
<evidence type="ECO:0000256" key="4">
    <source>
        <dbReference type="ARBA" id="ARBA00013078"/>
    </source>
</evidence>
<dbReference type="InterPro" id="IPR050155">
    <property type="entry name" value="HAD-like_hydrolase_sf"/>
</dbReference>
<comment type="catalytic activity">
    <reaction evidence="1">
        <text>2-phosphoglycolate + H2O = glycolate + phosphate</text>
        <dbReference type="Rhea" id="RHEA:14369"/>
        <dbReference type="ChEBI" id="CHEBI:15377"/>
        <dbReference type="ChEBI" id="CHEBI:29805"/>
        <dbReference type="ChEBI" id="CHEBI:43474"/>
        <dbReference type="ChEBI" id="CHEBI:58033"/>
        <dbReference type="EC" id="3.1.3.18"/>
    </reaction>
</comment>
<dbReference type="InterPro" id="IPR023214">
    <property type="entry name" value="HAD_sf"/>
</dbReference>
<dbReference type="InterPro" id="IPR013498">
    <property type="entry name" value="Topo_IA_Znf"/>
</dbReference>
<evidence type="ECO:0000259" key="5">
    <source>
        <dbReference type="Pfam" id="PF00156"/>
    </source>
</evidence>
<comment type="pathway">
    <text evidence="2">Organic acid metabolism; glycolate biosynthesis; glycolate from 2-phosphoglycolate: step 1/1.</text>
</comment>
<dbReference type="Gene3D" id="3.40.50.1000">
    <property type="entry name" value="HAD superfamily/HAD-like"/>
    <property type="match status" value="1"/>
</dbReference>
<dbReference type="InterPro" id="IPR036412">
    <property type="entry name" value="HAD-like_sf"/>
</dbReference>
<evidence type="ECO:0000259" key="6">
    <source>
        <dbReference type="Pfam" id="PF01396"/>
    </source>
</evidence>
<dbReference type="NCBIfam" id="TIGR01549">
    <property type="entry name" value="HAD-SF-IA-v1"/>
    <property type="match status" value="1"/>
</dbReference>
<reference evidence="7 8" key="1">
    <citation type="submission" date="2021-03" db="EMBL/GenBank/DDBJ databases">
        <authorList>
            <person name="Peeters C."/>
        </authorList>
    </citation>
    <scope>NUCLEOTIDE SEQUENCE [LARGE SCALE GENOMIC DNA]</scope>
    <source>
        <strain evidence="7 8">LMG 26411</strain>
    </source>
</reference>
<feature type="domain" description="DNA topoisomerase type IA zn finger" evidence="6">
    <location>
        <begin position="404"/>
        <end position="431"/>
    </location>
</feature>
<dbReference type="Gene3D" id="3.40.50.2020">
    <property type="match status" value="1"/>
</dbReference>
<keyword evidence="7" id="KW-0378">Hydrolase</keyword>
<protein>
    <recommendedName>
        <fullName evidence="4">phosphoglycolate phosphatase</fullName>
        <ecNumber evidence="4">3.1.3.18</ecNumber>
    </recommendedName>
</protein>
<dbReference type="Gene3D" id="3.30.65.10">
    <property type="entry name" value="Bacterial Topoisomerase I, domain 1"/>
    <property type="match status" value="1"/>
</dbReference>
<evidence type="ECO:0000313" key="7">
    <source>
        <dbReference type="EMBL" id="CAG2159437.1"/>
    </source>
</evidence>
<dbReference type="Proteomes" id="UP000672657">
    <property type="component" value="Unassembled WGS sequence"/>
</dbReference>
<feature type="domain" description="Phosphoribosyltransferase" evidence="5">
    <location>
        <begin position="335"/>
        <end position="396"/>
    </location>
</feature>
<dbReference type="PANTHER" id="PTHR43434">
    <property type="entry name" value="PHOSPHOGLYCOLATE PHOSPHATASE"/>
    <property type="match status" value="1"/>
</dbReference>
<evidence type="ECO:0000256" key="1">
    <source>
        <dbReference type="ARBA" id="ARBA00000830"/>
    </source>
</evidence>
<dbReference type="SUPFAM" id="SSF56784">
    <property type="entry name" value="HAD-like"/>
    <property type="match status" value="1"/>
</dbReference>
<dbReference type="Pfam" id="PF00156">
    <property type="entry name" value="Pribosyltran"/>
    <property type="match status" value="1"/>
</dbReference>
<gene>
    <name evidence="7" type="primary">ppaX</name>
    <name evidence="7" type="ORF">LMG26411_06704</name>
</gene>
<dbReference type="SUPFAM" id="SSF53271">
    <property type="entry name" value="PRTase-like"/>
    <property type="match status" value="1"/>
</dbReference>
<comment type="similarity">
    <text evidence="3">Belongs to the HAD-like hydrolase superfamily. CbbY/CbbZ/Gph/YieH family.</text>
</comment>
<dbReference type="InterPro" id="IPR000836">
    <property type="entry name" value="PRTase_dom"/>
</dbReference>
<keyword evidence="8" id="KW-1185">Reference proteome</keyword>
<accession>A0ABM8TST9</accession>
<evidence type="ECO:0000256" key="3">
    <source>
        <dbReference type="ARBA" id="ARBA00006171"/>
    </source>
</evidence>
<evidence type="ECO:0000313" key="8">
    <source>
        <dbReference type="Proteomes" id="UP000672657"/>
    </source>
</evidence>
<dbReference type="RefSeq" id="WP_211957513.1">
    <property type="nucleotide sequence ID" value="NZ_CAJPVI010000059.1"/>
</dbReference>
<organism evidence="7 8">
    <name type="scientific">Cupriavidus numazuensis</name>
    <dbReference type="NCBI Taxonomy" id="221992"/>
    <lineage>
        <taxon>Bacteria</taxon>
        <taxon>Pseudomonadati</taxon>
        <taxon>Pseudomonadota</taxon>
        <taxon>Betaproteobacteria</taxon>
        <taxon>Burkholderiales</taxon>
        <taxon>Burkholderiaceae</taxon>
        <taxon>Cupriavidus</taxon>
    </lineage>
</organism>
<dbReference type="InterPro" id="IPR029057">
    <property type="entry name" value="PRTase-like"/>
</dbReference>
<evidence type="ECO:0000256" key="2">
    <source>
        <dbReference type="ARBA" id="ARBA00004818"/>
    </source>
</evidence>
<proteinExistence type="inferred from homology"/>
<feature type="domain" description="DNA topoisomerase type IA zn finger" evidence="6">
    <location>
        <begin position="451"/>
        <end position="488"/>
    </location>
</feature>
<dbReference type="Pfam" id="PF13419">
    <property type="entry name" value="HAD_2"/>
    <property type="match status" value="1"/>
</dbReference>
<dbReference type="EMBL" id="CAJPVI010000059">
    <property type="protein sequence ID" value="CAG2159437.1"/>
    <property type="molecule type" value="Genomic_DNA"/>
</dbReference>